<dbReference type="EMBL" id="BARS01039687">
    <property type="protein sequence ID" value="GAG21777.1"/>
    <property type="molecule type" value="Genomic_DNA"/>
</dbReference>
<reference evidence="3" key="1">
    <citation type="journal article" date="2014" name="Front. Microbiol.">
        <title>High frequency of phylogenetically diverse reductive dehalogenase-homologous genes in deep subseafloor sedimentary metagenomes.</title>
        <authorList>
            <person name="Kawai M."/>
            <person name="Futagami T."/>
            <person name="Toyoda A."/>
            <person name="Takaki Y."/>
            <person name="Nishi S."/>
            <person name="Hori S."/>
            <person name="Arai W."/>
            <person name="Tsubouchi T."/>
            <person name="Morono Y."/>
            <person name="Uchiyama I."/>
            <person name="Ito T."/>
            <person name="Fujiyama A."/>
            <person name="Inagaki F."/>
            <person name="Takami H."/>
        </authorList>
    </citation>
    <scope>NUCLEOTIDE SEQUENCE</scope>
    <source>
        <strain evidence="3">Expedition CK06-06</strain>
    </source>
</reference>
<dbReference type="InterPro" id="IPR021068">
    <property type="entry name" value="HTH_DNA-bd"/>
</dbReference>
<dbReference type="Pfam" id="PF02661">
    <property type="entry name" value="Fic"/>
    <property type="match status" value="1"/>
</dbReference>
<dbReference type="InterPro" id="IPR040198">
    <property type="entry name" value="Fido_containing"/>
</dbReference>
<sequence length="180" mass="21142">LVHAQFETIHPFLDGNGRIGRLLITFYLYWAGILTRPLLYLSYYLKRYRDKYYDYLMKIRLEGDWENWLKFFLQGIAEISLEAASSAKEIIGLKDKLTNELFKKNMGGIQAVRLLDMLFERPLISVSDIVMQLKISRQTATQLINKFNEAGILNEVSGKKRYRKYLFVDYIKIIARGTEI</sequence>
<dbReference type="PANTHER" id="PTHR13504:SF38">
    <property type="entry name" value="FIDO DOMAIN-CONTAINING PROTEIN"/>
    <property type="match status" value="1"/>
</dbReference>
<keyword evidence="1" id="KW-0812">Transmembrane</keyword>
<keyword evidence="1" id="KW-0472">Membrane</keyword>
<evidence type="ECO:0000259" key="2">
    <source>
        <dbReference type="PROSITE" id="PS51459"/>
    </source>
</evidence>
<dbReference type="SUPFAM" id="SSF140931">
    <property type="entry name" value="Fic-like"/>
    <property type="match status" value="1"/>
</dbReference>
<dbReference type="PROSITE" id="PS51459">
    <property type="entry name" value="FIDO"/>
    <property type="match status" value="1"/>
</dbReference>
<evidence type="ECO:0000256" key="1">
    <source>
        <dbReference type="SAM" id="Phobius"/>
    </source>
</evidence>
<protein>
    <recommendedName>
        <fullName evidence="2">Fido domain-containing protein</fullName>
    </recommendedName>
</protein>
<comment type="caution">
    <text evidence="3">The sequence shown here is derived from an EMBL/GenBank/DDBJ whole genome shotgun (WGS) entry which is preliminary data.</text>
</comment>
<dbReference type="Pfam" id="PF11972">
    <property type="entry name" value="HTH_13"/>
    <property type="match status" value="1"/>
</dbReference>
<feature type="non-terminal residue" evidence="3">
    <location>
        <position position="1"/>
    </location>
</feature>
<dbReference type="InterPro" id="IPR036388">
    <property type="entry name" value="WH-like_DNA-bd_sf"/>
</dbReference>
<keyword evidence="1" id="KW-1133">Transmembrane helix</keyword>
<name>X0WF02_9ZZZZ</name>
<dbReference type="SUPFAM" id="SSF46785">
    <property type="entry name" value="Winged helix' DNA-binding domain"/>
    <property type="match status" value="1"/>
</dbReference>
<accession>X0WF02</accession>
<evidence type="ECO:0000313" key="3">
    <source>
        <dbReference type="EMBL" id="GAG21777.1"/>
    </source>
</evidence>
<dbReference type="InterPro" id="IPR003812">
    <property type="entry name" value="Fido"/>
</dbReference>
<dbReference type="PANTHER" id="PTHR13504">
    <property type="entry name" value="FIDO DOMAIN-CONTAINING PROTEIN DDB_G0283145"/>
    <property type="match status" value="1"/>
</dbReference>
<organism evidence="3">
    <name type="scientific">marine sediment metagenome</name>
    <dbReference type="NCBI Taxonomy" id="412755"/>
    <lineage>
        <taxon>unclassified sequences</taxon>
        <taxon>metagenomes</taxon>
        <taxon>ecological metagenomes</taxon>
    </lineage>
</organism>
<dbReference type="Gene3D" id="1.10.10.10">
    <property type="entry name" value="Winged helix-like DNA-binding domain superfamily/Winged helix DNA-binding domain"/>
    <property type="match status" value="1"/>
</dbReference>
<dbReference type="InterPro" id="IPR036597">
    <property type="entry name" value="Fido-like_dom_sf"/>
</dbReference>
<dbReference type="Gene3D" id="1.10.3290.10">
    <property type="entry name" value="Fido-like domain"/>
    <property type="match status" value="1"/>
</dbReference>
<feature type="domain" description="Fido" evidence="2">
    <location>
        <begin position="1"/>
        <end position="74"/>
    </location>
</feature>
<feature type="transmembrane region" description="Helical" evidence="1">
    <location>
        <begin position="26"/>
        <end position="45"/>
    </location>
</feature>
<dbReference type="AlphaFoldDB" id="X0WF02"/>
<proteinExistence type="predicted"/>
<dbReference type="InterPro" id="IPR036390">
    <property type="entry name" value="WH_DNA-bd_sf"/>
</dbReference>
<gene>
    <name evidence="3" type="ORF">S01H1_60584</name>
</gene>